<keyword evidence="4" id="KW-0597">Phosphoprotein</keyword>
<dbReference type="PROSITE" id="PS50110">
    <property type="entry name" value="RESPONSE_REGULATORY"/>
    <property type="match status" value="1"/>
</dbReference>
<dbReference type="RefSeq" id="WP_190921475.1">
    <property type="nucleotide sequence ID" value="NZ_JACXIZ010000064.1"/>
</dbReference>
<dbReference type="Gene3D" id="1.10.10.60">
    <property type="entry name" value="Homeodomain-like"/>
    <property type="match status" value="2"/>
</dbReference>
<evidence type="ECO:0000313" key="8">
    <source>
        <dbReference type="EMBL" id="MBD2848379.1"/>
    </source>
</evidence>
<feature type="domain" description="HTH araC/xylS-type" evidence="6">
    <location>
        <begin position="408"/>
        <end position="506"/>
    </location>
</feature>
<evidence type="ECO:0000256" key="5">
    <source>
        <dbReference type="SAM" id="MobiDB-lite"/>
    </source>
</evidence>
<dbReference type="EMBL" id="JACXIZ010000064">
    <property type="protein sequence ID" value="MBD2848379.1"/>
    <property type="molecule type" value="Genomic_DNA"/>
</dbReference>
<name>A0A927BZS3_9BACL</name>
<keyword evidence="3" id="KW-0804">Transcription</keyword>
<evidence type="ECO:0000259" key="7">
    <source>
        <dbReference type="PROSITE" id="PS50110"/>
    </source>
</evidence>
<dbReference type="AlphaFoldDB" id="A0A927BZS3"/>
<dbReference type="InterPro" id="IPR011006">
    <property type="entry name" value="CheY-like_superfamily"/>
</dbReference>
<feature type="region of interest" description="Disordered" evidence="5">
    <location>
        <begin position="125"/>
        <end position="151"/>
    </location>
</feature>
<dbReference type="Pfam" id="PF12833">
    <property type="entry name" value="HTH_18"/>
    <property type="match status" value="1"/>
</dbReference>
<feature type="compositionally biased region" description="Basic and acidic residues" evidence="5">
    <location>
        <begin position="131"/>
        <end position="142"/>
    </location>
</feature>
<dbReference type="SUPFAM" id="SSF52172">
    <property type="entry name" value="CheY-like"/>
    <property type="match status" value="1"/>
</dbReference>
<dbReference type="PROSITE" id="PS01124">
    <property type="entry name" value="HTH_ARAC_FAMILY_2"/>
    <property type="match status" value="1"/>
</dbReference>
<dbReference type="Proteomes" id="UP000621560">
    <property type="component" value="Unassembled WGS sequence"/>
</dbReference>
<evidence type="ECO:0000256" key="2">
    <source>
        <dbReference type="ARBA" id="ARBA00023125"/>
    </source>
</evidence>
<dbReference type="SUPFAM" id="SSF46689">
    <property type="entry name" value="Homeodomain-like"/>
    <property type="match status" value="2"/>
</dbReference>
<dbReference type="PANTHER" id="PTHR43280:SF28">
    <property type="entry name" value="HTH-TYPE TRANSCRIPTIONAL ACTIVATOR RHAS"/>
    <property type="match status" value="1"/>
</dbReference>
<evidence type="ECO:0000313" key="9">
    <source>
        <dbReference type="Proteomes" id="UP000621560"/>
    </source>
</evidence>
<dbReference type="CDD" id="cd17536">
    <property type="entry name" value="REC_YesN-like"/>
    <property type="match status" value="1"/>
</dbReference>
<sequence>MRKVMIVDDEALVRIGLQSMVDWTAHGYEIAGVCKNGEEACQAALNTRFDVILTDIRMPVMDGFALIERLQASGCDAHFIILSSYNDFEHVRRALRCGAKDYISKYELEPASIIRVLDGLDYADPAEEQEDRPPGRAARDGQGEPADGPDTRLGWLAIQAAPRPDGYQDSELRAMQLLLDELFASRKALTRVGWEEDVLHGIVTVRPELAPADAEDEARAMLGEVAKTLESHLNLPLVVALTPLRGGQTDRTQLRSEALSILREALPLGAGLYRSSPHAAERGERRVDGGLWLDHYKRAKHYVQYGQFDELLHWYRDTAAALADGEAQALVERRRLGSLIAGQLTERLVERGELQAETIEQRFGSLWPLGEAIAAAEGAGALDDVVAAAIARTREALQSAQASQGWLLKVRQHVEAHHDRPLRLEDMAALAHLSVNYFSQRFRQETGQSFTDYVAEVRIRKAAELLHSRELSTEEVASRVGYGNASYFVKVFKKVTGMTVSEFRGGLENTAKR</sequence>
<evidence type="ECO:0000256" key="3">
    <source>
        <dbReference type="ARBA" id="ARBA00023163"/>
    </source>
</evidence>
<dbReference type="InterPro" id="IPR001789">
    <property type="entry name" value="Sig_transdc_resp-reg_receiver"/>
</dbReference>
<keyword evidence="9" id="KW-1185">Reference proteome</keyword>
<keyword evidence="2" id="KW-0238">DNA-binding</keyword>
<dbReference type="SMART" id="SM00342">
    <property type="entry name" value="HTH_ARAC"/>
    <property type="match status" value="1"/>
</dbReference>
<organism evidence="8 9">
    <name type="scientific">Paenibacillus sabuli</name>
    <dbReference type="NCBI Taxonomy" id="2772509"/>
    <lineage>
        <taxon>Bacteria</taxon>
        <taxon>Bacillati</taxon>
        <taxon>Bacillota</taxon>
        <taxon>Bacilli</taxon>
        <taxon>Bacillales</taxon>
        <taxon>Paenibacillaceae</taxon>
        <taxon>Paenibacillus</taxon>
    </lineage>
</organism>
<evidence type="ECO:0000259" key="6">
    <source>
        <dbReference type="PROSITE" id="PS01124"/>
    </source>
</evidence>
<dbReference type="Pfam" id="PF00072">
    <property type="entry name" value="Response_reg"/>
    <property type="match status" value="1"/>
</dbReference>
<dbReference type="GO" id="GO:0000160">
    <property type="term" value="P:phosphorelay signal transduction system"/>
    <property type="evidence" value="ECO:0007669"/>
    <property type="project" value="InterPro"/>
</dbReference>
<feature type="modified residue" description="4-aspartylphosphate" evidence="4">
    <location>
        <position position="55"/>
    </location>
</feature>
<comment type="caution">
    <text evidence="8">The sequence shown here is derived from an EMBL/GenBank/DDBJ whole genome shotgun (WGS) entry which is preliminary data.</text>
</comment>
<dbReference type="SMART" id="SM00448">
    <property type="entry name" value="REC"/>
    <property type="match status" value="1"/>
</dbReference>
<dbReference type="InterPro" id="IPR009057">
    <property type="entry name" value="Homeodomain-like_sf"/>
</dbReference>
<evidence type="ECO:0000256" key="1">
    <source>
        <dbReference type="ARBA" id="ARBA00023015"/>
    </source>
</evidence>
<evidence type="ECO:0000256" key="4">
    <source>
        <dbReference type="PROSITE-ProRule" id="PRU00169"/>
    </source>
</evidence>
<keyword evidence="1" id="KW-0805">Transcription regulation</keyword>
<protein>
    <submittedName>
        <fullName evidence="8">Response regulator</fullName>
    </submittedName>
</protein>
<feature type="domain" description="Response regulatory" evidence="7">
    <location>
        <begin position="3"/>
        <end position="120"/>
    </location>
</feature>
<dbReference type="InterPro" id="IPR018060">
    <property type="entry name" value="HTH_AraC"/>
</dbReference>
<dbReference type="PANTHER" id="PTHR43280">
    <property type="entry name" value="ARAC-FAMILY TRANSCRIPTIONAL REGULATOR"/>
    <property type="match status" value="1"/>
</dbReference>
<dbReference type="Gene3D" id="3.40.50.2300">
    <property type="match status" value="1"/>
</dbReference>
<dbReference type="GO" id="GO:0003700">
    <property type="term" value="F:DNA-binding transcription factor activity"/>
    <property type="evidence" value="ECO:0007669"/>
    <property type="project" value="InterPro"/>
</dbReference>
<accession>A0A927BZS3</accession>
<reference evidence="8" key="1">
    <citation type="submission" date="2020-09" db="EMBL/GenBank/DDBJ databases">
        <title>A novel bacterium of genus Paenibacillus, isolated from South China Sea.</title>
        <authorList>
            <person name="Huang H."/>
            <person name="Mo K."/>
            <person name="Hu Y."/>
        </authorList>
    </citation>
    <scope>NUCLEOTIDE SEQUENCE</scope>
    <source>
        <strain evidence="8">IB182496</strain>
    </source>
</reference>
<dbReference type="GO" id="GO:0043565">
    <property type="term" value="F:sequence-specific DNA binding"/>
    <property type="evidence" value="ECO:0007669"/>
    <property type="project" value="InterPro"/>
</dbReference>
<gene>
    <name evidence="8" type="ORF">IDH44_24625</name>
</gene>
<proteinExistence type="predicted"/>